<proteinExistence type="predicted"/>
<protein>
    <submittedName>
        <fullName evidence="2">Uncharacterized protein</fullName>
    </submittedName>
</protein>
<reference evidence="2" key="1">
    <citation type="journal article" date="2014" name="Front. Microbiol.">
        <title>High frequency of phylogenetically diverse reductive dehalogenase-homologous genes in deep subseafloor sedimentary metagenomes.</title>
        <authorList>
            <person name="Kawai M."/>
            <person name="Futagami T."/>
            <person name="Toyoda A."/>
            <person name="Takaki Y."/>
            <person name="Nishi S."/>
            <person name="Hori S."/>
            <person name="Arai W."/>
            <person name="Tsubouchi T."/>
            <person name="Morono Y."/>
            <person name="Uchiyama I."/>
            <person name="Ito T."/>
            <person name="Fujiyama A."/>
            <person name="Inagaki F."/>
            <person name="Takami H."/>
        </authorList>
    </citation>
    <scope>NUCLEOTIDE SEQUENCE</scope>
    <source>
        <strain evidence="2">Expedition CK06-06</strain>
    </source>
</reference>
<evidence type="ECO:0000256" key="1">
    <source>
        <dbReference type="SAM" id="MobiDB-lite"/>
    </source>
</evidence>
<accession>X0YY28</accession>
<dbReference type="EMBL" id="BARS01053722">
    <property type="protein sequence ID" value="GAG53153.1"/>
    <property type="molecule type" value="Genomic_DNA"/>
</dbReference>
<dbReference type="AlphaFoldDB" id="X0YY28"/>
<name>X0YY28_9ZZZZ</name>
<feature type="region of interest" description="Disordered" evidence="1">
    <location>
        <begin position="1"/>
        <end position="20"/>
    </location>
</feature>
<gene>
    <name evidence="2" type="ORF">S01H1_79654</name>
</gene>
<comment type="caution">
    <text evidence="2">The sequence shown here is derived from an EMBL/GenBank/DDBJ whole genome shotgun (WGS) entry which is preliminary data.</text>
</comment>
<organism evidence="2">
    <name type="scientific">marine sediment metagenome</name>
    <dbReference type="NCBI Taxonomy" id="412755"/>
    <lineage>
        <taxon>unclassified sequences</taxon>
        <taxon>metagenomes</taxon>
        <taxon>ecological metagenomes</taxon>
    </lineage>
</organism>
<evidence type="ECO:0000313" key="2">
    <source>
        <dbReference type="EMBL" id="GAG53153.1"/>
    </source>
</evidence>
<feature type="non-terminal residue" evidence="2">
    <location>
        <position position="126"/>
    </location>
</feature>
<sequence>MKTQKTRKAQKKKKPTKKIKGITGNELLKRTYEELGKAGKKREFTFKKPRECKVDEKEEFVDPVRYRDGYMAYDGAKIIEIQGNSWVVARGYASRGWLIEPYDSDLIAFGIDTKQTKKEILYDIQR</sequence>